<dbReference type="Proteomes" id="UP001597368">
    <property type="component" value="Unassembled WGS sequence"/>
</dbReference>
<gene>
    <name evidence="6" type="ORF">ACFSKW_36325</name>
</gene>
<evidence type="ECO:0000313" key="7">
    <source>
        <dbReference type="Proteomes" id="UP001597368"/>
    </source>
</evidence>
<dbReference type="SUPFAM" id="SSF46785">
    <property type="entry name" value="Winged helix' DNA-binding domain"/>
    <property type="match status" value="1"/>
</dbReference>
<dbReference type="Gene3D" id="1.10.10.10">
    <property type="entry name" value="Winged helix-like DNA-binding domain superfamily/Winged helix DNA-binding domain"/>
    <property type="match status" value="1"/>
</dbReference>
<keyword evidence="7" id="KW-1185">Reference proteome</keyword>
<keyword evidence="2" id="KW-0805">Transcription regulation</keyword>
<protein>
    <submittedName>
        <fullName evidence="6">LysR family transcriptional regulator</fullName>
    </submittedName>
</protein>
<dbReference type="Pfam" id="PF03466">
    <property type="entry name" value="LysR_substrate"/>
    <property type="match status" value="1"/>
</dbReference>
<keyword evidence="4" id="KW-0804">Transcription</keyword>
<dbReference type="PANTHER" id="PTHR30346:SF0">
    <property type="entry name" value="HCA OPERON TRANSCRIPTIONAL ACTIVATOR HCAR"/>
    <property type="match status" value="1"/>
</dbReference>
<evidence type="ECO:0000313" key="6">
    <source>
        <dbReference type="EMBL" id="MFD1936949.1"/>
    </source>
</evidence>
<evidence type="ECO:0000256" key="4">
    <source>
        <dbReference type="ARBA" id="ARBA00023163"/>
    </source>
</evidence>
<evidence type="ECO:0000256" key="2">
    <source>
        <dbReference type="ARBA" id="ARBA00023015"/>
    </source>
</evidence>
<name>A0ABW4T6W5_9ACTN</name>
<dbReference type="SUPFAM" id="SSF53850">
    <property type="entry name" value="Periplasmic binding protein-like II"/>
    <property type="match status" value="1"/>
</dbReference>
<evidence type="ECO:0000256" key="3">
    <source>
        <dbReference type="ARBA" id="ARBA00023125"/>
    </source>
</evidence>
<dbReference type="Pfam" id="PF00126">
    <property type="entry name" value="HTH_1"/>
    <property type="match status" value="1"/>
</dbReference>
<dbReference type="InterPro" id="IPR000847">
    <property type="entry name" value="LysR_HTH_N"/>
</dbReference>
<sequence length="298" mass="32865">MDQRDIETFLTLAEELHFGRTAERLRLSQGAVSQIIKKLERQVGAPLFERSSRHVALTGIGRRLRDDIEPAHRLIKEGVARATTAGRGIGGVLTLGFVGAAMGDLLVEVGELFRIGHADCEVRLREIQVIEGLGPLRAGEIDMMGAPFPLDEPDLTTGPMLLREPRMLAVPASHRMARRSSVSLEDLAQLPVLNMPSSWSPVFIEDRTPSRTPSGKPITRGPDIRTLQEALALTAAGKGVFPVGAQVMRYYVRPGIVYIPFRDAPPLEWGLVWRTADETHRIRAFADVAKTRVNDRTS</sequence>
<organism evidence="6 7">
    <name type="scientific">Nonomuraea mangrovi</name>
    <dbReference type="NCBI Taxonomy" id="2316207"/>
    <lineage>
        <taxon>Bacteria</taxon>
        <taxon>Bacillati</taxon>
        <taxon>Actinomycetota</taxon>
        <taxon>Actinomycetes</taxon>
        <taxon>Streptosporangiales</taxon>
        <taxon>Streptosporangiaceae</taxon>
        <taxon>Nonomuraea</taxon>
    </lineage>
</organism>
<accession>A0ABW4T6W5</accession>
<comment type="caution">
    <text evidence="6">The sequence shown here is derived from an EMBL/GenBank/DDBJ whole genome shotgun (WGS) entry which is preliminary data.</text>
</comment>
<dbReference type="InterPro" id="IPR036390">
    <property type="entry name" value="WH_DNA-bd_sf"/>
</dbReference>
<dbReference type="PROSITE" id="PS50931">
    <property type="entry name" value="HTH_LYSR"/>
    <property type="match status" value="1"/>
</dbReference>
<evidence type="ECO:0000259" key="5">
    <source>
        <dbReference type="PROSITE" id="PS50931"/>
    </source>
</evidence>
<dbReference type="PRINTS" id="PR00039">
    <property type="entry name" value="HTHLYSR"/>
</dbReference>
<reference evidence="7" key="1">
    <citation type="journal article" date="2019" name="Int. J. Syst. Evol. Microbiol.">
        <title>The Global Catalogue of Microorganisms (GCM) 10K type strain sequencing project: providing services to taxonomists for standard genome sequencing and annotation.</title>
        <authorList>
            <consortium name="The Broad Institute Genomics Platform"/>
            <consortium name="The Broad Institute Genome Sequencing Center for Infectious Disease"/>
            <person name="Wu L."/>
            <person name="Ma J."/>
        </authorList>
    </citation>
    <scope>NUCLEOTIDE SEQUENCE [LARGE SCALE GENOMIC DNA]</scope>
    <source>
        <strain evidence="7">ICMP 6774ER</strain>
    </source>
</reference>
<feature type="domain" description="HTH lysR-type" evidence="5">
    <location>
        <begin position="1"/>
        <end position="58"/>
    </location>
</feature>
<dbReference type="EMBL" id="JBHUFV010000054">
    <property type="protein sequence ID" value="MFD1936949.1"/>
    <property type="molecule type" value="Genomic_DNA"/>
</dbReference>
<dbReference type="InterPro" id="IPR036388">
    <property type="entry name" value="WH-like_DNA-bd_sf"/>
</dbReference>
<proteinExistence type="inferred from homology"/>
<keyword evidence="3" id="KW-0238">DNA-binding</keyword>
<dbReference type="Gene3D" id="3.40.190.10">
    <property type="entry name" value="Periplasmic binding protein-like II"/>
    <property type="match status" value="2"/>
</dbReference>
<dbReference type="RefSeq" id="WP_379577694.1">
    <property type="nucleotide sequence ID" value="NZ_JBHUFV010000054.1"/>
</dbReference>
<dbReference type="PANTHER" id="PTHR30346">
    <property type="entry name" value="TRANSCRIPTIONAL DUAL REGULATOR HCAR-RELATED"/>
    <property type="match status" value="1"/>
</dbReference>
<evidence type="ECO:0000256" key="1">
    <source>
        <dbReference type="ARBA" id="ARBA00009437"/>
    </source>
</evidence>
<dbReference type="CDD" id="cd08414">
    <property type="entry name" value="PBP2_LTTR_aromatics_like"/>
    <property type="match status" value="1"/>
</dbReference>
<dbReference type="InterPro" id="IPR005119">
    <property type="entry name" value="LysR_subst-bd"/>
</dbReference>
<comment type="similarity">
    <text evidence="1">Belongs to the LysR transcriptional regulatory family.</text>
</comment>